<dbReference type="EMBL" id="VSRR010000810">
    <property type="protein sequence ID" value="MPC19859.1"/>
    <property type="molecule type" value="Genomic_DNA"/>
</dbReference>
<reference evidence="2 3" key="1">
    <citation type="submission" date="2019-05" db="EMBL/GenBank/DDBJ databases">
        <title>Another draft genome of Portunus trituberculatus and its Hox gene families provides insights of decapod evolution.</title>
        <authorList>
            <person name="Jeong J.-H."/>
            <person name="Song I."/>
            <person name="Kim S."/>
            <person name="Choi T."/>
            <person name="Kim D."/>
            <person name="Ryu S."/>
            <person name="Kim W."/>
        </authorList>
    </citation>
    <scope>NUCLEOTIDE SEQUENCE [LARGE SCALE GENOMIC DNA]</scope>
    <source>
        <tissue evidence="2">Muscle</tissue>
    </source>
</reference>
<comment type="caution">
    <text evidence="2">The sequence shown here is derived from an EMBL/GenBank/DDBJ whole genome shotgun (WGS) entry which is preliminary data.</text>
</comment>
<feature type="region of interest" description="Disordered" evidence="1">
    <location>
        <begin position="20"/>
        <end position="63"/>
    </location>
</feature>
<feature type="compositionally biased region" description="Basic residues" evidence="1">
    <location>
        <begin position="20"/>
        <end position="54"/>
    </location>
</feature>
<evidence type="ECO:0000256" key="1">
    <source>
        <dbReference type="SAM" id="MobiDB-lite"/>
    </source>
</evidence>
<name>A0A5B7DFC9_PORTR</name>
<accession>A0A5B7DFC9</accession>
<keyword evidence="3" id="KW-1185">Reference proteome</keyword>
<dbReference type="Proteomes" id="UP000324222">
    <property type="component" value="Unassembled WGS sequence"/>
</dbReference>
<evidence type="ECO:0000313" key="2">
    <source>
        <dbReference type="EMBL" id="MPC19859.1"/>
    </source>
</evidence>
<evidence type="ECO:0000313" key="3">
    <source>
        <dbReference type="Proteomes" id="UP000324222"/>
    </source>
</evidence>
<dbReference type="AlphaFoldDB" id="A0A5B7DFC9"/>
<proteinExistence type="predicted"/>
<organism evidence="2 3">
    <name type="scientific">Portunus trituberculatus</name>
    <name type="common">Swimming crab</name>
    <name type="synonym">Neptunus trituberculatus</name>
    <dbReference type="NCBI Taxonomy" id="210409"/>
    <lineage>
        <taxon>Eukaryota</taxon>
        <taxon>Metazoa</taxon>
        <taxon>Ecdysozoa</taxon>
        <taxon>Arthropoda</taxon>
        <taxon>Crustacea</taxon>
        <taxon>Multicrustacea</taxon>
        <taxon>Malacostraca</taxon>
        <taxon>Eumalacostraca</taxon>
        <taxon>Eucarida</taxon>
        <taxon>Decapoda</taxon>
        <taxon>Pleocyemata</taxon>
        <taxon>Brachyura</taxon>
        <taxon>Eubrachyura</taxon>
        <taxon>Portunoidea</taxon>
        <taxon>Portunidae</taxon>
        <taxon>Portuninae</taxon>
        <taxon>Portunus</taxon>
    </lineage>
</organism>
<sequence length="63" mass="7495">MTGVSALVDLLTYAMEKRKLGWKTKKNKNNKNKKKNKKNKNKSKKNKNKNRKKRASEYKIQRS</sequence>
<protein>
    <submittedName>
        <fullName evidence="2">Uncharacterized protein</fullName>
    </submittedName>
</protein>
<gene>
    <name evidence="2" type="ORF">E2C01_012790</name>
</gene>